<dbReference type="Pfam" id="PF02537">
    <property type="entry name" value="CRCB"/>
    <property type="match status" value="1"/>
</dbReference>
<evidence type="ECO:0000256" key="6">
    <source>
        <dbReference type="ARBA" id="ARBA00023065"/>
    </source>
</evidence>
<dbReference type="GO" id="GO:0140114">
    <property type="term" value="P:cellular detoxification of fluoride"/>
    <property type="evidence" value="ECO:0007669"/>
    <property type="project" value="UniProtKB-UniRule"/>
</dbReference>
<evidence type="ECO:0000256" key="10">
    <source>
        <dbReference type="ARBA" id="ARBA00035585"/>
    </source>
</evidence>
<keyword evidence="8 11" id="KW-0407">Ion channel</keyword>
<evidence type="ECO:0000256" key="7">
    <source>
        <dbReference type="ARBA" id="ARBA00023136"/>
    </source>
</evidence>
<gene>
    <name evidence="11" type="primary">fluC</name>
    <name evidence="11" type="synonym">crcB</name>
    <name evidence="12" type="ORF">BU251_02320</name>
</gene>
<name>A0A410P701_VELA1</name>
<evidence type="ECO:0000256" key="2">
    <source>
        <dbReference type="ARBA" id="ARBA00022475"/>
    </source>
</evidence>
<evidence type="ECO:0000256" key="8">
    <source>
        <dbReference type="ARBA" id="ARBA00023303"/>
    </source>
</evidence>
<comment type="activity regulation">
    <text evidence="11">Na(+) is not transported, but it plays an essential structural role and its presence is essential for fluoride channel function.</text>
</comment>
<dbReference type="AlphaFoldDB" id="A0A410P701"/>
<accession>A0A410P701</accession>
<keyword evidence="11" id="KW-0813">Transport</keyword>
<evidence type="ECO:0000256" key="9">
    <source>
        <dbReference type="ARBA" id="ARBA00035120"/>
    </source>
</evidence>
<dbReference type="PANTHER" id="PTHR28259:SF1">
    <property type="entry name" value="FLUORIDE EXPORT PROTEIN 1-RELATED"/>
    <property type="match status" value="1"/>
</dbReference>
<organism evidence="12 13">
    <name type="scientific">Velamenicoccus archaeovorus</name>
    <dbReference type="NCBI Taxonomy" id="1930593"/>
    <lineage>
        <taxon>Bacteria</taxon>
        <taxon>Pseudomonadati</taxon>
        <taxon>Candidatus Omnitrophota</taxon>
        <taxon>Candidatus Velamenicoccus</taxon>
    </lineage>
</organism>
<dbReference type="KEGG" id="vai:BU251_02320"/>
<proteinExistence type="inferred from homology"/>
<evidence type="ECO:0000256" key="11">
    <source>
        <dbReference type="HAMAP-Rule" id="MF_00454"/>
    </source>
</evidence>
<evidence type="ECO:0000313" key="13">
    <source>
        <dbReference type="Proteomes" id="UP000287243"/>
    </source>
</evidence>
<evidence type="ECO:0000313" key="12">
    <source>
        <dbReference type="EMBL" id="QAT17989.1"/>
    </source>
</evidence>
<feature type="transmembrane region" description="Helical" evidence="11">
    <location>
        <begin position="95"/>
        <end position="119"/>
    </location>
</feature>
<evidence type="ECO:0000256" key="5">
    <source>
        <dbReference type="ARBA" id="ARBA00022989"/>
    </source>
</evidence>
<dbReference type="GO" id="GO:0046872">
    <property type="term" value="F:metal ion binding"/>
    <property type="evidence" value="ECO:0007669"/>
    <property type="project" value="UniProtKB-KW"/>
</dbReference>
<feature type="transmembrane region" description="Helical" evidence="11">
    <location>
        <begin position="65"/>
        <end position="83"/>
    </location>
</feature>
<sequence>MKFFLIGLGGAIGTVLRYIISGLDYKYSYGIFPISTLVVNLAGSFAIGFLWGLFEGVAISPQVRMFIFIGVLGGFTTFSTFALENFNLFRDGEHPIALLNILVSNLCGIFLVFAGYALARMFLGLFK</sequence>
<keyword evidence="6 11" id="KW-0406">Ion transport</keyword>
<protein>
    <recommendedName>
        <fullName evidence="11">Fluoride-specific ion channel FluC</fullName>
    </recommendedName>
</protein>
<dbReference type="OrthoDB" id="9799631at2"/>
<dbReference type="InterPro" id="IPR003691">
    <property type="entry name" value="FluC"/>
</dbReference>
<feature type="binding site" evidence="11">
    <location>
        <position position="73"/>
    </location>
    <ligand>
        <name>Na(+)</name>
        <dbReference type="ChEBI" id="CHEBI:29101"/>
        <note>structural</note>
    </ligand>
</feature>
<feature type="transmembrane region" description="Helical" evidence="11">
    <location>
        <begin position="27"/>
        <end position="53"/>
    </location>
</feature>
<dbReference type="Proteomes" id="UP000287243">
    <property type="component" value="Chromosome"/>
</dbReference>
<dbReference type="RefSeq" id="WP_128699284.1">
    <property type="nucleotide sequence ID" value="NZ_CP019384.1"/>
</dbReference>
<dbReference type="PANTHER" id="PTHR28259">
    <property type="entry name" value="FLUORIDE EXPORT PROTEIN 1-RELATED"/>
    <property type="match status" value="1"/>
</dbReference>
<keyword evidence="5 11" id="KW-1133">Transmembrane helix</keyword>
<keyword evidence="3" id="KW-0997">Cell inner membrane</keyword>
<comment type="function">
    <text evidence="11">Fluoride-specific ion channel. Important for reducing fluoride concentration in the cell, thus reducing its toxicity.</text>
</comment>
<keyword evidence="11" id="KW-0915">Sodium</keyword>
<evidence type="ECO:0000256" key="1">
    <source>
        <dbReference type="ARBA" id="ARBA00004651"/>
    </source>
</evidence>
<dbReference type="GO" id="GO:0062054">
    <property type="term" value="F:fluoride channel activity"/>
    <property type="evidence" value="ECO:0007669"/>
    <property type="project" value="UniProtKB-UniRule"/>
</dbReference>
<keyword evidence="7 11" id="KW-0472">Membrane</keyword>
<dbReference type="EMBL" id="CP019384">
    <property type="protein sequence ID" value="QAT17989.1"/>
    <property type="molecule type" value="Genomic_DNA"/>
</dbReference>
<dbReference type="NCBIfam" id="TIGR00494">
    <property type="entry name" value="crcB"/>
    <property type="match status" value="1"/>
</dbReference>
<dbReference type="HAMAP" id="MF_00454">
    <property type="entry name" value="FluC"/>
    <property type="match status" value="1"/>
</dbReference>
<keyword evidence="11" id="KW-0479">Metal-binding</keyword>
<comment type="catalytic activity">
    <reaction evidence="10">
        <text>fluoride(in) = fluoride(out)</text>
        <dbReference type="Rhea" id="RHEA:76159"/>
        <dbReference type="ChEBI" id="CHEBI:17051"/>
    </reaction>
    <physiologicalReaction direction="left-to-right" evidence="10">
        <dbReference type="Rhea" id="RHEA:76160"/>
    </physiologicalReaction>
</comment>
<keyword evidence="2 11" id="KW-1003">Cell membrane</keyword>
<evidence type="ECO:0000256" key="4">
    <source>
        <dbReference type="ARBA" id="ARBA00022692"/>
    </source>
</evidence>
<keyword evidence="13" id="KW-1185">Reference proteome</keyword>
<comment type="similarity">
    <text evidence="9 11">Belongs to the fluoride channel Fluc/FEX (TC 1.A.43) family.</text>
</comment>
<keyword evidence="4 11" id="KW-0812">Transmembrane</keyword>
<dbReference type="GO" id="GO:0005886">
    <property type="term" value="C:plasma membrane"/>
    <property type="evidence" value="ECO:0007669"/>
    <property type="project" value="UniProtKB-SubCell"/>
</dbReference>
<feature type="binding site" evidence="11">
    <location>
        <position position="76"/>
    </location>
    <ligand>
        <name>Na(+)</name>
        <dbReference type="ChEBI" id="CHEBI:29101"/>
        <note>structural</note>
    </ligand>
</feature>
<evidence type="ECO:0000256" key="3">
    <source>
        <dbReference type="ARBA" id="ARBA00022519"/>
    </source>
</evidence>
<comment type="subcellular location">
    <subcellularLocation>
        <location evidence="1 11">Cell membrane</location>
        <topology evidence="1 11">Multi-pass membrane protein</topology>
    </subcellularLocation>
</comment>
<reference evidence="12 13" key="1">
    <citation type="submission" date="2017-01" db="EMBL/GenBank/DDBJ databases">
        <title>First insights into the biology of 'candidatus Vampirococcus archaeovorus'.</title>
        <authorList>
            <person name="Kizina J."/>
            <person name="Jordan S."/>
            <person name="Stueber K."/>
            <person name="Reinhardt R."/>
            <person name="Harder J."/>
        </authorList>
    </citation>
    <scope>NUCLEOTIDE SEQUENCE [LARGE SCALE GENOMIC DNA]</scope>
    <source>
        <strain evidence="12 13">LiM</strain>
    </source>
</reference>